<dbReference type="EMBL" id="CADCTV010000502">
    <property type="protein sequence ID" value="CAA9335875.1"/>
    <property type="molecule type" value="Genomic_DNA"/>
</dbReference>
<reference evidence="1" key="1">
    <citation type="submission" date="2020-02" db="EMBL/GenBank/DDBJ databases">
        <authorList>
            <person name="Meier V. D."/>
        </authorList>
    </citation>
    <scope>NUCLEOTIDE SEQUENCE</scope>
    <source>
        <strain evidence="1">AVDCRST_MAG89</strain>
    </source>
</reference>
<feature type="non-terminal residue" evidence="1">
    <location>
        <position position="1"/>
    </location>
</feature>
<evidence type="ECO:0000313" key="1">
    <source>
        <dbReference type="EMBL" id="CAA9335875.1"/>
    </source>
</evidence>
<feature type="non-terminal residue" evidence="1">
    <location>
        <position position="82"/>
    </location>
</feature>
<sequence length="82" mass="8434">APRGVGVGVDVGGLLLGRVQLAAHDGVGAGLRRQAHAQAAGKAVLQLAQQEAFQPGVRRFVLERLDVHAPDVLRQPAAGKAV</sequence>
<dbReference type="AlphaFoldDB" id="A0A6J4LL72"/>
<protein>
    <submittedName>
        <fullName evidence="1">Uncharacterized protein</fullName>
    </submittedName>
</protein>
<proteinExistence type="predicted"/>
<accession>A0A6J4LL72</accession>
<organism evidence="1">
    <name type="scientific">uncultured Gemmatimonadota bacterium</name>
    <dbReference type="NCBI Taxonomy" id="203437"/>
    <lineage>
        <taxon>Bacteria</taxon>
        <taxon>Pseudomonadati</taxon>
        <taxon>Gemmatimonadota</taxon>
        <taxon>environmental samples</taxon>
    </lineage>
</organism>
<name>A0A6J4LL72_9BACT</name>
<gene>
    <name evidence="1" type="ORF">AVDCRST_MAG89-2372</name>
</gene>